<dbReference type="VEuPathDB" id="FungiDB:BO78DRAFT_35018"/>
<keyword evidence="2" id="KW-1185">Reference proteome</keyword>
<dbReference type="Proteomes" id="UP000248423">
    <property type="component" value="Unassembled WGS sequence"/>
</dbReference>
<evidence type="ECO:0000313" key="1">
    <source>
        <dbReference type="EMBL" id="PYI00731.1"/>
    </source>
</evidence>
<name>A0A319DSR6_ASPSB</name>
<dbReference type="EMBL" id="KZ826438">
    <property type="protein sequence ID" value="PYI00731.1"/>
    <property type="molecule type" value="Genomic_DNA"/>
</dbReference>
<protein>
    <submittedName>
        <fullName evidence="1">Uncharacterized protein</fullName>
    </submittedName>
</protein>
<proteinExistence type="predicted"/>
<accession>A0A319DSR6</accession>
<dbReference type="AlphaFoldDB" id="A0A319DSR6"/>
<sequence>MPDHTIRVVNNSGQKNKYAIVPAPPMMTLGDANGKHDGGVLAWKASELENQAHWDTTTTYQLYGWTGTTSQPPDFGVQTTTADTKEAPPGTATTPAATFGLSVSNGKPTLTAKTNNAPMDMVRFDFDGDLSPSNGTYYLYGMAKGTRKSENDPEVATPFAFYSPSATDASVKYTVLAPVIQLWVCLYNCKDGEIVDFNEASKKSKLVRFLSQDNKLLATVTHNSDGSFDISYS</sequence>
<gene>
    <name evidence="1" type="ORF">BO78DRAFT_35018</name>
</gene>
<reference evidence="1 2" key="1">
    <citation type="submission" date="2018-02" db="EMBL/GenBank/DDBJ databases">
        <title>The genomes of Aspergillus section Nigri reveals drivers in fungal speciation.</title>
        <authorList>
            <consortium name="DOE Joint Genome Institute"/>
            <person name="Vesth T.C."/>
            <person name="Nybo J."/>
            <person name="Theobald S."/>
            <person name="Brandl J."/>
            <person name="Frisvad J.C."/>
            <person name="Nielsen K.F."/>
            <person name="Lyhne E.K."/>
            <person name="Kogle M.E."/>
            <person name="Kuo A."/>
            <person name="Riley R."/>
            <person name="Clum A."/>
            <person name="Nolan M."/>
            <person name="Lipzen A."/>
            <person name="Salamov A."/>
            <person name="Henrissat B."/>
            <person name="Wiebenga A."/>
            <person name="De vries R.P."/>
            <person name="Grigoriev I.V."/>
            <person name="Mortensen U.H."/>
            <person name="Andersen M.R."/>
            <person name="Baker S.E."/>
        </authorList>
    </citation>
    <scope>NUCLEOTIDE SEQUENCE [LARGE SCALE GENOMIC DNA]</scope>
    <source>
        <strain evidence="1 2">CBS 121057</strain>
    </source>
</reference>
<dbReference type="STRING" id="1448318.A0A319DSR6"/>
<dbReference type="OrthoDB" id="4407126at2759"/>
<organism evidence="1 2">
    <name type="scientific">Aspergillus sclerotiicarbonarius (strain CBS 121057 / IBT 28362)</name>
    <dbReference type="NCBI Taxonomy" id="1448318"/>
    <lineage>
        <taxon>Eukaryota</taxon>
        <taxon>Fungi</taxon>
        <taxon>Dikarya</taxon>
        <taxon>Ascomycota</taxon>
        <taxon>Pezizomycotina</taxon>
        <taxon>Eurotiomycetes</taxon>
        <taxon>Eurotiomycetidae</taxon>
        <taxon>Eurotiales</taxon>
        <taxon>Aspergillaceae</taxon>
        <taxon>Aspergillus</taxon>
        <taxon>Aspergillus subgen. Circumdati</taxon>
    </lineage>
</organism>
<evidence type="ECO:0000313" key="2">
    <source>
        <dbReference type="Proteomes" id="UP000248423"/>
    </source>
</evidence>